<comment type="caution">
    <text evidence="1">The sequence shown here is derived from an EMBL/GenBank/DDBJ whole genome shotgun (WGS) entry which is preliminary data.</text>
</comment>
<name>A0AAW0LXL2_QUESU</name>
<dbReference type="EMBL" id="PKMF04000046">
    <property type="protein sequence ID" value="KAK7855349.1"/>
    <property type="molecule type" value="Genomic_DNA"/>
</dbReference>
<dbReference type="GO" id="GO:0009308">
    <property type="term" value="P:amine metabolic process"/>
    <property type="evidence" value="ECO:0007669"/>
    <property type="project" value="InterPro"/>
</dbReference>
<dbReference type="Gene3D" id="2.70.98.20">
    <property type="entry name" value="Copper amine oxidase, catalytic domain"/>
    <property type="match status" value="1"/>
</dbReference>
<proteinExistence type="predicted"/>
<dbReference type="SUPFAM" id="SSF49998">
    <property type="entry name" value="Amine oxidase catalytic domain"/>
    <property type="match status" value="1"/>
</dbReference>
<evidence type="ECO:0000313" key="1">
    <source>
        <dbReference type="EMBL" id="KAK7855349.1"/>
    </source>
</evidence>
<dbReference type="AlphaFoldDB" id="A0AAW0LXL2"/>
<reference evidence="1 2" key="1">
    <citation type="journal article" date="2018" name="Sci. Data">
        <title>The draft genome sequence of cork oak.</title>
        <authorList>
            <person name="Ramos A.M."/>
            <person name="Usie A."/>
            <person name="Barbosa P."/>
            <person name="Barros P.M."/>
            <person name="Capote T."/>
            <person name="Chaves I."/>
            <person name="Simoes F."/>
            <person name="Abreu I."/>
            <person name="Carrasquinho I."/>
            <person name="Faro C."/>
            <person name="Guimaraes J.B."/>
            <person name="Mendonca D."/>
            <person name="Nobrega F."/>
            <person name="Rodrigues L."/>
            <person name="Saibo N.J.M."/>
            <person name="Varela M.C."/>
            <person name="Egas C."/>
            <person name="Matos J."/>
            <person name="Miguel C.M."/>
            <person name="Oliveira M.M."/>
            <person name="Ricardo C.P."/>
            <person name="Goncalves S."/>
        </authorList>
    </citation>
    <scope>NUCLEOTIDE SEQUENCE [LARGE SCALE GENOMIC DNA]</scope>
    <source>
        <strain evidence="2">cv. HL8</strain>
    </source>
</reference>
<gene>
    <name evidence="1" type="primary">maoII_4</name>
    <name evidence="1" type="ORF">CFP56_028296</name>
</gene>
<dbReference type="InterPro" id="IPR036460">
    <property type="entry name" value="Cu_amine_oxidase_C_sf"/>
</dbReference>
<evidence type="ECO:0000313" key="2">
    <source>
        <dbReference type="Proteomes" id="UP000237347"/>
    </source>
</evidence>
<keyword evidence="2" id="KW-1185">Reference proteome</keyword>
<dbReference type="GO" id="GO:0048038">
    <property type="term" value="F:quinone binding"/>
    <property type="evidence" value="ECO:0007669"/>
    <property type="project" value="InterPro"/>
</dbReference>
<organism evidence="1 2">
    <name type="scientific">Quercus suber</name>
    <name type="common">Cork oak</name>
    <dbReference type="NCBI Taxonomy" id="58331"/>
    <lineage>
        <taxon>Eukaryota</taxon>
        <taxon>Viridiplantae</taxon>
        <taxon>Streptophyta</taxon>
        <taxon>Embryophyta</taxon>
        <taxon>Tracheophyta</taxon>
        <taxon>Spermatophyta</taxon>
        <taxon>Magnoliopsida</taxon>
        <taxon>eudicotyledons</taxon>
        <taxon>Gunneridae</taxon>
        <taxon>Pentapetalae</taxon>
        <taxon>rosids</taxon>
        <taxon>fabids</taxon>
        <taxon>Fagales</taxon>
        <taxon>Fagaceae</taxon>
        <taxon>Quercus</taxon>
    </lineage>
</organism>
<dbReference type="GO" id="GO:0008131">
    <property type="term" value="F:primary methylamine oxidase activity"/>
    <property type="evidence" value="ECO:0007669"/>
    <property type="project" value="InterPro"/>
</dbReference>
<protein>
    <submittedName>
        <fullName evidence="1">Copper methylamine oxidase</fullName>
    </submittedName>
</protein>
<dbReference type="GO" id="GO:0005507">
    <property type="term" value="F:copper ion binding"/>
    <property type="evidence" value="ECO:0007669"/>
    <property type="project" value="InterPro"/>
</dbReference>
<accession>A0AAW0LXL2</accession>
<dbReference type="Proteomes" id="UP000237347">
    <property type="component" value="Unassembled WGS sequence"/>
</dbReference>
<sequence length="134" mass="15248">MMKCFLEESSLIKIHVLMKDWLHGSESISGRNRYSSMVGLFSLCFALATNVIEAALPVYVFGITHVPWLEDWPVMPAERIGFMLMISTTTLCTKTKSVQELKVLIHFILHHHLPSKKLSASTIEHFSHYGALKF</sequence>